<feature type="region of interest" description="Disordered" evidence="4">
    <location>
        <begin position="239"/>
        <end position="265"/>
    </location>
</feature>
<comment type="similarity">
    <text evidence="2">Belongs to the FRG1 family.</text>
</comment>
<dbReference type="CDD" id="cd23338">
    <property type="entry name" value="beta-trefoil_FSCN_FRG1"/>
    <property type="match status" value="1"/>
</dbReference>
<proteinExistence type="inferred from homology"/>
<dbReference type="AlphaFoldDB" id="A0A1J1HR39"/>
<feature type="compositionally biased region" description="Basic residues" evidence="4">
    <location>
        <begin position="21"/>
        <end position="30"/>
    </location>
</feature>
<comment type="subcellular location">
    <subcellularLocation>
        <location evidence="1">Nucleus</location>
        <location evidence="1">Nucleolus</location>
    </subcellularLocation>
</comment>
<dbReference type="GO" id="GO:0071013">
    <property type="term" value="C:catalytic step 2 spliceosome"/>
    <property type="evidence" value="ECO:0007669"/>
    <property type="project" value="TreeGrafter"/>
</dbReference>
<dbReference type="OrthoDB" id="5539371at2759"/>
<evidence type="ECO:0000256" key="1">
    <source>
        <dbReference type="ARBA" id="ARBA00004604"/>
    </source>
</evidence>
<dbReference type="Proteomes" id="UP000183832">
    <property type="component" value="Unassembled WGS sequence"/>
</dbReference>
<dbReference type="STRING" id="568069.A0A1J1HR39"/>
<organism evidence="5 6">
    <name type="scientific">Clunio marinus</name>
    <dbReference type="NCBI Taxonomy" id="568069"/>
    <lineage>
        <taxon>Eukaryota</taxon>
        <taxon>Metazoa</taxon>
        <taxon>Ecdysozoa</taxon>
        <taxon>Arthropoda</taxon>
        <taxon>Hexapoda</taxon>
        <taxon>Insecta</taxon>
        <taxon>Pterygota</taxon>
        <taxon>Neoptera</taxon>
        <taxon>Endopterygota</taxon>
        <taxon>Diptera</taxon>
        <taxon>Nematocera</taxon>
        <taxon>Chironomoidea</taxon>
        <taxon>Chironomidae</taxon>
        <taxon>Clunio</taxon>
    </lineage>
</organism>
<dbReference type="GO" id="GO:0051015">
    <property type="term" value="F:actin filament binding"/>
    <property type="evidence" value="ECO:0007669"/>
    <property type="project" value="TreeGrafter"/>
</dbReference>
<evidence type="ECO:0000313" key="5">
    <source>
        <dbReference type="EMBL" id="CRK90435.1"/>
    </source>
</evidence>
<keyword evidence="6" id="KW-1185">Reference proteome</keyword>
<dbReference type="Pfam" id="PF06229">
    <property type="entry name" value="FRG1"/>
    <property type="match status" value="1"/>
</dbReference>
<sequence>MSEYQLHNKGKLKLKGESDKSKKRKHKKEKKDREEKIQKAVIIDEDAINNGGWWICKEVSEITGSIVIQFGEHRFVKALDDGTFTLSAPHPKGEGPSFDEEFSSFIVNESKIYIKSGYNKYLKPEADGVITGRSDAAGEKEAFEPIWENGKMALLAANNSFVSIDEEDDALVAIRKAVGPNEVCIIRSNAYRGEVVSSSAPIEEKIEDLKQVELNYVKKFQKFQDKRIKLCEDDKKELKKAKESGKLHESLLDRRSKMKADRYCK</sequence>
<evidence type="ECO:0000256" key="3">
    <source>
        <dbReference type="ARBA" id="ARBA00023242"/>
    </source>
</evidence>
<dbReference type="GO" id="GO:0005730">
    <property type="term" value="C:nucleolus"/>
    <property type="evidence" value="ECO:0007669"/>
    <property type="project" value="UniProtKB-SubCell"/>
</dbReference>
<evidence type="ECO:0000256" key="4">
    <source>
        <dbReference type="SAM" id="MobiDB-lite"/>
    </source>
</evidence>
<dbReference type="GO" id="GO:0055120">
    <property type="term" value="C:striated muscle dense body"/>
    <property type="evidence" value="ECO:0007669"/>
    <property type="project" value="TreeGrafter"/>
</dbReference>
<name>A0A1J1HR39_9DIPT</name>
<dbReference type="PANTHER" id="PTHR12928:SF0">
    <property type="entry name" value="FSHD REGION GENE 1"/>
    <property type="match status" value="1"/>
</dbReference>
<accession>A0A1J1HR39</accession>
<dbReference type="SUPFAM" id="SSF50405">
    <property type="entry name" value="Actin-crosslinking proteins"/>
    <property type="match status" value="1"/>
</dbReference>
<reference evidence="5 6" key="1">
    <citation type="submission" date="2015-04" db="EMBL/GenBank/DDBJ databases">
        <authorList>
            <person name="Syromyatnikov M.Y."/>
            <person name="Popov V.N."/>
        </authorList>
    </citation>
    <scope>NUCLEOTIDE SEQUENCE [LARGE SCALE GENOMIC DNA]</scope>
</reference>
<dbReference type="EMBL" id="CVRI01000019">
    <property type="protein sequence ID" value="CRK90435.1"/>
    <property type="molecule type" value="Genomic_DNA"/>
</dbReference>
<dbReference type="InterPro" id="IPR010414">
    <property type="entry name" value="FRG1"/>
</dbReference>
<evidence type="ECO:0000256" key="2">
    <source>
        <dbReference type="ARBA" id="ARBA00010878"/>
    </source>
</evidence>
<feature type="region of interest" description="Disordered" evidence="4">
    <location>
        <begin position="1"/>
        <end position="33"/>
    </location>
</feature>
<gene>
    <name evidence="5" type="primary">putative Protein FRG1 homolog</name>
    <name evidence="5" type="ORF">CLUMA_CG004123</name>
</gene>
<evidence type="ECO:0000313" key="6">
    <source>
        <dbReference type="Proteomes" id="UP000183832"/>
    </source>
</evidence>
<dbReference type="Gene3D" id="2.80.10.50">
    <property type="match status" value="1"/>
</dbReference>
<dbReference type="InterPro" id="IPR008999">
    <property type="entry name" value="Actin-crosslinking"/>
</dbReference>
<protein>
    <submittedName>
        <fullName evidence="5">CLUMA_CG004123, isoform A</fullName>
    </submittedName>
</protein>
<dbReference type="PANTHER" id="PTHR12928">
    <property type="entry name" value="FRG1 PROTEIN"/>
    <property type="match status" value="1"/>
</dbReference>
<keyword evidence="3" id="KW-0539">Nucleus</keyword>